<gene>
    <name evidence="2" type="ORF">TCAP_03022</name>
</gene>
<evidence type="ECO:0000259" key="1">
    <source>
        <dbReference type="Pfam" id="PF20248"/>
    </source>
</evidence>
<evidence type="ECO:0000313" key="3">
    <source>
        <dbReference type="Proteomes" id="UP000236621"/>
    </source>
</evidence>
<dbReference type="Pfam" id="PF20248">
    <property type="entry name" value="DUF6603"/>
    <property type="match status" value="1"/>
</dbReference>
<sequence length="1644" mass="176998">MGVTSKRAVGGTAVGRSPRAVQRNALYYIFASSAGQTPGDNVHVLDEGSSTDAFVKTLNDANVIVLSGTPGPTAGLDGSDETNKWFRQLDSTATGSVTLDGSKNVESFEFQLTKPWPLTFSSASDVLLFTFGPPSGGVATGRIPPPGIDVAGRILTLGLDFGQTADISGNKLKDLFTYAEAAGMANYVPSELLDLAVTLKNPKQGDPKRNALWYVPASHRRITMRLQFQVPSFGPLQDILGTTLRGFTLKSTDVIFTKDMMLAATESGQKPFFQGSIAFSVECSVKGDGSTDQEVSMTAGIELSESSMTLTSMFETKDPLTGILMWLASLIGDDSLESLVDDILNKTVNGAKVFPDFNLRMMTVSLDTKDPKNRKLSYFSFDIEVSANFGRGSGSKPVVFLISYNWDRITGGFGRLTGQLWTAFESSKDQDLLPHMEKWNILQPVTPSPAMSIDVASLIPGQTVDNIPDTLPSKVTIAYISLTQNSFDIRCSVLANPPPPTSAPQPYLGEVTLEASFAWAKASSFSLDVFIRASIEPSQDASEDTLPAIFQGSMSYDSATKVWDLKASLTGLYASALVEFFDKDSKAHVGPLISSIAIGTLAVEYKYTGVSGGKSTGSEFTIVGDLLIAGLRLGLTFTYNNDGFTFWAALNPEDKSAKVGDVLVSTLGSDIELPDFVYNTQLVGSDQDAFRLDVVRKKTAAVNAESFLFLAQLNIANVHVIFAQIHNTTWAVKVPSKRLVKVAIDGFAGIELDLPLIGKLTQPLDELYFLWVQDPPQKGTAPGKGTGLTRSDVAELNNSLRDQILVKDKVKPELQRPTDLLVAAGSHFAVITSSNTGVRSCLLDYEFMKPSSASSSKALEEGESDDVSPSAQAPYKKIAGPLSISNVGLKYKDKKLAIMFDAAFQLGPLGFSLVGFSLGFGFTTLDRFPSVTPAIQGLAASFEQPPLSIAGVIRHGNDGSLDYYAGGLVVGWTVYRFEAGGFYGIVTPTGSSNGFSSVFVFAKLNGPLVTLEFAEINSICGGFGYNSSVRLPTVDKVYEFPFIASSGLSGTDNAMQVLEKLVDPDPGGWFQPLDKMYWLAVGMGVGAFQMLTVDAVVVVQFGNAIKLGIFAVARADVPTPTSSFKLAHVELGISAVADFDYGTLKIDAQLSPRSYILDPNCHLTGGFGLYYWFDAPHADKSTVGQFVFTLGGYHQAFSVPVGYPNPPRLGISWNVGGGITISGQAYFAITPKACMAGGRLRAALSAGPLSAWFDAFADFLINYKPFYFNMQAGLSVGVRFSIDIWFIHIRISVEIGAKLYLWGPPIAGRVHVDFWIVGFDINFGNDASRYEGVSLQDFYLLVLQTGSNPSLAAARMGRLTVGGQDDGAAEEGQRLSDAVRPKNEGHNFLARSGLLNLQDKPERDQNEPWVVRAGSFSFVVDCKIPINAVKKDPNKDPIITYSDVYGKPMKLTSPIKSTVTVVVQQDGVSKPTEGWQYDKYLKSMPRALWARYDSSTDPRTSGNNIGDLLNTDNGAITLMTGVQITAPKPTMAPDPFPPYKVADADLQRLLSERPFPTIAAADDAWAPGQPYTGDDVKMQYDAVYDAWTNPSLGTGDQGQQGFVGALADCLKWAVAGEMKSVAGIPEKLKKGFMSLYVAAPLLTK</sequence>
<comment type="caution">
    <text evidence="2">The sequence shown here is derived from an EMBL/GenBank/DDBJ whole genome shotgun (WGS) entry which is preliminary data.</text>
</comment>
<dbReference type="EMBL" id="NRSZ01000466">
    <property type="protein sequence ID" value="PNY27034.1"/>
    <property type="molecule type" value="Genomic_DNA"/>
</dbReference>
<accession>A0A2K3QHK4</accession>
<keyword evidence="3" id="KW-1185">Reference proteome</keyword>
<feature type="domain" description="DUF6603" evidence="1">
    <location>
        <begin position="876"/>
        <end position="1418"/>
    </location>
</feature>
<dbReference type="STRING" id="45235.A0A2K3QHK4"/>
<evidence type="ECO:0000313" key="2">
    <source>
        <dbReference type="EMBL" id="PNY27034.1"/>
    </source>
</evidence>
<proteinExistence type="predicted"/>
<organism evidence="2 3">
    <name type="scientific">Tolypocladium capitatum</name>
    <dbReference type="NCBI Taxonomy" id="45235"/>
    <lineage>
        <taxon>Eukaryota</taxon>
        <taxon>Fungi</taxon>
        <taxon>Dikarya</taxon>
        <taxon>Ascomycota</taxon>
        <taxon>Pezizomycotina</taxon>
        <taxon>Sordariomycetes</taxon>
        <taxon>Hypocreomycetidae</taxon>
        <taxon>Hypocreales</taxon>
        <taxon>Ophiocordycipitaceae</taxon>
        <taxon>Tolypocladium</taxon>
    </lineage>
</organism>
<dbReference type="InterPro" id="IPR046538">
    <property type="entry name" value="DUF6603"/>
</dbReference>
<protein>
    <recommendedName>
        <fullName evidence="1">DUF6603 domain-containing protein</fullName>
    </recommendedName>
</protein>
<name>A0A2K3QHK4_9HYPO</name>
<dbReference type="OrthoDB" id="5352492at2759"/>
<reference evidence="2 3" key="1">
    <citation type="submission" date="2017-08" db="EMBL/GenBank/DDBJ databases">
        <title>Harnessing the power of phylogenomics to disentangle the directionality and signatures of interkingdom host jumping in the parasitic fungal genus Tolypocladium.</title>
        <authorList>
            <person name="Quandt C.A."/>
            <person name="Patterson W."/>
            <person name="Spatafora J.W."/>
        </authorList>
    </citation>
    <scope>NUCLEOTIDE SEQUENCE [LARGE SCALE GENOMIC DNA]</scope>
    <source>
        <strain evidence="2 3">CBS 113982</strain>
    </source>
</reference>
<dbReference type="Proteomes" id="UP000236621">
    <property type="component" value="Unassembled WGS sequence"/>
</dbReference>